<reference evidence="2" key="3">
    <citation type="submission" date="2020-06" db="EMBL/GenBank/DDBJ databases">
        <title>Helianthus annuus Genome sequencing and assembly Release 2.</title>
        <authorList>
            <person name="Gouzy J."/>
            <person name="Langlade N."/>
            <person name="Munos S."/>
        </authorList>
    </citation>
    <scope>NUCLEOTIDE SEQUENCE</scope>
    <source>
        <tissue evidence="2">Leaves</tissue>
    </source>
</reference>
<protein>
    <submittedName>
        <fullName evidence="2">BKI1/putative membrane-associated kinase regulator 1/3/4</fullName>
    </submittedName>
</protein>
<accession>A0A251SKF1</accession>
<reference evidence="2 4" key="1">
    <citation type="journal article" date="2017" name="Nature">
        <title>The sunflower genome provides insights into oil metabolism, flowering and Asterid evolution.</title>
        <authorList>
            <person name="Badouin H."/>
            <person name="Gouzy J."/>
            <person name="Grassa C.J."/>
            <person name="Murat F."/>
            <person name="Staton S.E."/>
            <person name="Cottret L."/>
            <person name="Lelandais-Briere C."/>
            <person name="Owens G.L."/>
            <person name="Carrere S."/>
            <person name="Mayjonade B."/>
            <person name="Legrand L."/>
            <person name="Gill N."/>
            <person name="Kane N.C."/>
            <person name="Bowers J.E."/>
            <person name="Hubner S."/>
            <person name="Bellec A."/>
            <person name="Berard A."/>
            <person name="Berges H."/>
            <person name="Blanchet N."/>
            <person name="Boniface M.C."/>
            <person name="Brunel D."/>
            <person name="Catrice O."/>
            <person name="Chaidir N."/>
            <person name="Claudel C."/>
            <person name="Donnadieu C."/>
            <person name="Faraut T."/>
            <person name="Fievet G."/>
            <person name="Helmstetter N."/>
            <person name="King M."/>
            <person name="Knapp S.J."/>
            <person name="Lai Z."/>
            <person name="Le Paslier M.C."/>
            <person name="Lippi Y."/>
            <person name="Lorenzon L."/>
            <person name="Mandel J.R."/>
            <person name="Marage G."/>
            <person name="Marchand G."/>
            <person name="Marquand E."/>
            <person name="Bret-Mestries E."/>
            <person name="Morien E."/>
            <person name="Nambeesan S."/>
            <person name="Nguyen T."/>
            <person name="Pegot-Espagnet P."/>
            <person name="Pouilly N."/>
            <person name="Raftis F."/>
            <person name="Sallet E."/>
            <person name="Schiex T."/>
            <person name="Thomas J."/>
            <person name="Vandecasteele C."/>
            <person name="Vares D."/>
            <person name="Vear F."/>
            <person name="Vautrin S."/>
            <person name="Crespi M."/>
            <person name="Mangin B."/>
            <person name="Burke J.M."/>
            <person name="Salse J."/>
            <person name="Munos S."/>
            <person name="Vincourt P."/>
            <person name="Rieseberg L.H."/>
            <person name="Langlade N.B."/>
        </authorList>
    </citation>
    <scope>NUCLEOTIDE SEQUENCE [LARGE SCALE GENOMIC DNA]</scope>
    <source>
        <strain evidence="4">cv. SF193</strain>
        <tissue evidence="2">Leaves</tissue>
    </source>
</reference>
<feature type="compositionally biased region" description="Low complexity" evidence="1">
    <location>
        <begin position="249"/>
        <end position="275"/>
    </location>
</feature>
<evidence type="ECO:0000256" key="1">
    <source>
        <dbReference type="SAM" id="MobiDB-lite"/>
    </source>
</evidence>
<sequence>MAANLLSCNYEDEEFIDMEVSSSLCSNSLSKSREFEFQMTTNSIAHSNSPADELFYKGRLLPLHLPPRVQMVKSLLQNATYKEDEEFITFSTPMVQSCNISPTESCRASTELGPDEYFFEWSTGFIADHPKKYHGPWSKKLKLIKKCSITQKLKASRSFLKSLFNKSGCNSNGYPCAKQEVEQDCDQNFFQKYLKVSKKSGIEQIQTGKYPTLANVLKGIEEQGNEDVFDSNCNHRKSFSGANKRKCSHSSTSSSSSSSSSASGSGSGSSSSSSSFNYSNGLFELQLVKRNSSADSEVEGSIEAAIDHCKKSQQVLNSRSPV</sequence>
<reference evidence="3" key="2">
    <citation type="submission" date="2017-02" db="EMBL/GenBank/DDBJ databases">
        <title>Sunflower complete genome.</title>
        <authorList>
            <person name="Langlade N."/>
            <person name="Munos S."/>
        </authorList>
    </citation>
    <scope>NUCLEOTIDE SEQUENCE [LARGE SCALE GENOMIC DNA]</scope>
    <source>
        <tissue evidence="3">Leaves</tissue>
    </source>
</reference>
<feature type="compositionally biased region" description="Basic residues" evidence="1">
    <location>
        <begin position="239"/>
        <end position="248"/>
    </location>
</feature>
<dbReference type="GO" id="GO:0005886">
    <property type="term" value="C:plasma membrane"/>
    <property type="evidence" value="ECO:0007669"/>
    <property type="project" value="InterPro"/>
</dbReference>
<dbReference type="AlphaFoldDB" id="A0A251SKF1"/>
<dbReference type="Gramene" id="mRNA:HanXRQr2_Chr14g0658181">
    <property type="protein sequence ID" value="CDS:HanXRQr2_Chr14g0658181.1"/>
    <property type="gene ID" value="HanXRQr2_Chr14g0658181"/>
</dbReference>
<dbReference type="EMBL" id="CM007903">
    <property type="protein sequence ID" value="OTF99193.1"/>
    <property type="molecule type" value="Genomic_DNA"/>
</dbReference>
<dbReference type="OMA" id="RDFEFQM"/>
<dbReference type="Proteomes" id="UP000215914">
    <property type="component" value="Chromosome 14"/>
</dbReference>
<dbReference type="InParanoid" id="A0A251SKF1"/>
<gene>
    <name evidence="3" type="ORF">HannXRQ_Chr14g0453891</name>
    <name evidence="2" type="ORF">HanXRQr2_Chr14g0658181</name>
</gene>
<keyword evidence="2" id="KW-0418">Kinase</keyword>
<name>A0A251SKF1_HELAN</name>
<dbReference type="InterPro" id="IPR039620">
    <property type="entry name" value="BKI1/MAKR1/3/4"/>
</dbReference>
<dbReference type="GO" id="GO:0016301">
    <property type="term" value="F:kinase activity"/>
    <property type="evidence" value="ECO:0007669"/>
    <property type="project" value="UniProtKB-KW"/>
</dbReference>
<dbReference type="GO" id="GO:0019210">
    <property type="term" value="F:kinase inhibitor activity"/>
    <property type="evidence" value="ECO:0007669"/>
    <property type="project" value="InterPro"/>
</dbReference>
<evidence type="ECO:0000313" key="4">
    <source>
        <dbReference type="Proteomes" id="UP000215914"/>
    </source>
</evidence>
<keyword evidence="4" id="KW-1185">Reference proteome</keyword>
<proteinExistence type="predicted"/>
<dbReference type="PANTHER" id="PTHR33312">
    <property type="entry name" value="MEMBRANE-ASSOCIATED KINASE REGULATOR 4-RELATED"/>
    <property type="match status" value="1"/>
</dbReference>
<evidence type="ECO:0000313" key="3">
    <source>
        <dbReference type="EMBL" id="OTF99193.1"/>
    </source>
</evidence>
<feature type="region of interest" description="Disordered" evidence="1">
    <location>
        <begin position="239"/>
        <end position="276"/>
    </location>
</feature>
<evidence type="ECO:0000313" key="2">
    <source>
        <dbReference type="EMBL" id="KAF5770324.1"/>
    </source>
</evidence>
<dbReference type="OrthoDB" id="1938320at2759"/>
<dbReference type="EMBL" id="MNCJ02000329">
    <property type="protein sequence ID" value="KAF5770324.1"/>
    <property type="molecule type" value="Genomic_DNA"/>
</dbReference>
<keyword evidence="2" id="KW-0808">Transferase</keyword>
<dbReference type="PANTHER" id="PTHR33312:SF21">
    <property type="entry name" value="MEMBRANE-ASSOCIATED KINASE REGULATOR 3-RELATED"/>
    <property type="match status" value="1"/>
</dbReference>
<organism evidence="3 4">
    <name type="scientific">Helianthus annuus</name>
    <name type="common">Common sunflower</name>
    <dbReference type="NCBI Taxonomy" id="4232"/>
    <lineage>
        <taxon>Eukaryota</taxon>
        <taxon>Viridiplantae</taxon>
        <taxon>Streptophyta</taxon>
        <taxon>Embryophyta</taxon>
        <taxon>Tracheophyta</taxon>
        <taxon>Spermatophyta</taxon>
        <taxon>Magnoliopsida</taxon>
        <taxon>eudicotyledons</taxon>
        <taxon>Gunneridae</taxon>
        <taxon>Pentapetalae</taxon>
        <taxon>asterids</taxon>
        <taxon>campanulids</taxon>
        <taxon>Asterales</taxon>
        <taxon>Asteraceae</taxon>
        <taxon>Asteroideae</taxon>
        <taxon>Heliantheae alliance</taxon>
        <taxon>Heliantheae</taxon>
        <taxon>Helianthus</taxon>
    </lineage>
</organism>